<dbReference type="EMBL" id="CP036274">
    <property type="protein sequence ID" value="QDU27406.1"/>
    <property type="molecule type" value="Genomic_DNA"/>
</dbReference>
<keyword evidence="9" id="KW-1185">Reference proteome</keyword>
<comment type="similarity">
    <text evidence="2 6">Belongs to the peptidase S26 family.</text>
</comment>
<evidence type="ECO:0000259" key="7">
    <source>
        <dbReference type="Pfam" id="PF10502"/>
    </source>
</evidence>
<sequence length="466" mass="52736">MATSAQIGNSIVSQASALSLTGERVDFEEQRLRRTRQAIAAIVVVLVAFVAARIWCLEGLLFPVHISGASMGETLSGIHYRVKCEDCGVIFRCDALDVPQSNEAICPHCGYAANQLKERDLHAGDQVLIDHWVYLLGRPRRGELVAFTHPDDDSQRVVKRIVGLPGEQIAIRRGDIYVNGQPWQKSLNELRGQAILVSDERHPTTKSRGLPAHWQPASKKSHWLEREQAFIYSGKRPPDGKNFDWLSFRNWQLGYTPETRTLPSTVLDHDSYNQDLERGAPLNDVSDLLLTCRASVAKYGCLVFAATDGADRFEVHMCHDEQKLKLFQNGTQTNVTLLPHRRNDEPIDIQFALCDQRVLFGMDGREVLRQPYTRTDKNAKQTEPQLEIGGAGARIRISKVKVWRDIYYLEPLNTARAWHAEEVVPPHHYLVLGDNPTVSIDSRQWPHAEVPLANILGRVVRPFWIR</sequence>
<dbReference type="InterPro" id="IPR019533">
    <property type="entry name" value="Peptidase_S26"/>
</dbReference>
<dbReference type="InterPro" id="IPR036286">
    <property type="entry name" value="LexA/Signal_pep-like_sf"/>
</dbReference>
<feature type="domain" description="Peptidase S26" evidence="7">
    <location>
        <begin position="414"/>
        <end position="464"/>
    </location>
</feature>
<keyword evidence="5 6" id="KW-0378">Hydrolase</keyword>
<dbReference type="CDD" id="cd06530">
    <property type="entry name" value="S26_SPase_I"/>
    <property type="match status" value="2"/>
</dbReference>
<reference evidence="8 9" key="1">
    <citation type="submission" date="2019-02" db="EMBL/GenBank/DDBJ databases">
        <title>Deep-cultivation of Planctomycetes and their phenomic and genomic characterization uncovers novel biology.</title>
        <authorList>
            <person name="Wiegand S."/>
            <person name="Jogler M."/>
            <person name="Boedeker C."/>
            <person name="Pinto D."/>
            <person name="Vollmers J."/>
            <person name="Rivas-Marin E."/>
            <person name="Kohn T."/>
            <person name="Peeters S.H."/>
            <person name="Heuer A."/>
            <person name="Rast P."/>
            <person name="Oberbeckmann S."/>
            <person name="Bunk B."/>
            <person name="Jeske O."/>
            <person name="Meyerdierks A."/>
            <person name="Storesund J.E."/>
            <person name="Kallscheuer N."/>
            <person name="Luecker S."/>
            <person name="Lage O.M."/>
            <person name="Pohl T."/>
            <person name="Merkel B.J."/>
            <person name="Hornburger P."/>
            <person name="Mueller R.-W."/>
            <person name="Bruemmer F."/>
            <person name="Labrenz M."/>
            <person name="Spormann A.M."/>
            <person name="Op den Camp H."/>
            <person name="Overmann J."/>
            <person name="Amann R."/>
            <person name="Jetten M.S.M."/>
            <person name="Mascher T."/>
            <person name="Medema M.H."/>
            <person name="Devos D.P."/>
            <person name="Kaster A.-K."/>
            <person name="Ovreas L."/>
            <person name="Rohde M."/>
            <person name="Galperin M.Y."/>
            <person name="Jogler C."/>
        </authorList>
    </citation>
    <scope>NUCLEOTIDE SEQUENCE [LARGE SCALE GENOMIC DNA]</scope>
    <source>
        <strain evidence="8 9">ETA_A8</strain>
    </source>
</reference>
<dbReference type="EC" id="3.4.21.89" evidence="3 6"/>
<evidence type="ECO:0000256" key="5">
    <source>
        <dbReference type="ARBA" id="ARBA00022801"/>
    </source>
</evidence>
<accession>A0A517YAZ1</accession>
<dbReference type="OrthoDB" id="9802919at2"/>
<evidence type="ECO:0000256" key="3">
    <source>
        <dbReference type="ARBA" id="ARBA00013208"/>
    </source>
</evidence>
<dbReference type="AlphaFoldDB" id="A0A517YAZ1"/>
<dbReference type="GO" id="GO:0009003">
    <property type="term" value="F:signal peptidase activity"/>
    <property type="evidence" value="ECO:0007669"/>
    <property type="project" value="UniProtKB-EC"/>
</dbReference>
<name>A0A517YAZ1_9BACT</name>
<evidence type="ECO:0000256" key="6">
    <source>
        <dbReference type="RuleBase" id="RU362042"/>
    </source>
</evidence>
<evidence type="ECO:0000256" key="2">
    <source>
        <dbReference type="ARBA" id="ARBA00009370"/>
    </source>
</evidence>
<dbReference type="InterPro" id="IPR019757">
    <property type="entry name" value="Pept_S26A_signal_pept_1_Lys-AS"/>
</dbReference>
<keyword evidence="6" id="KW-1133">Transmembrane helix</keyword>
<protein>
    <recommendedName>
        <fullName evidence="4 6">Signal peptidase I</fullName>
        <ecNumber evidence="3 6">3.4.21.89</ecNumber>
    </recommendedName>
</protein>
<dbReference type="GO" id="GO:0004252">
    <property type="term" value="F:serine-type endopeptidase activity"/>
    <property type="evidence" value="ECO:0007669"/>
    <property type="project" value="InterPro"/>
</dbReference>
<proteinExistence type="inferred from homology"/>
<dbReference type="Pfam" id="PF10502">
    <property type="entry name" value="Peptidase_S26"/>
    <property type="match status" value="2"/>
</dbReference>
<dbReference type="NCBIfam" id="TIGR02227">
    <property type="entry name" value="sigpep_I_bact"/>
    <property type="match status" value="1"/>
</dbReference>
<evidence type="ECO:0000256" key="1">
    <source>
        <dbReference type="ARBA" id="ARBA00000677"/>
    </source>
</evidence>
<feature type="domain" description="Peptidase S26" evidence="7">
    <location>
        <begin position="118"/>
        <end position="193"/>
    </location>
</feature>
<comment type="catalytic activity">
    <reaction evidence="1 6">
        <text>Cleavage of hydrophobic, N-terminal signal or leader sequences from secreted and periplasmic proteins.</text>
        <dbReference type="EC" id="3.4.21.89"/>
    </reaction>
</comment>
<dbReference type="SUPFAM" id="SSF51306">
    <property type="entry name" value="LexA/Signal peptidase"/>
    <property type="match status" value="2"/>
</dbReference>
<keyword evidence="6" id="KW-0812">Transmembrane</keyword>
<organism evidence="8 9">
    <name type="scientific">Anatilimnocola aggregata</name>
    <dbReference type="NCBI Taxonomy" id="2528021"/>
    <lineage>
        <taxon>Bacteria</taxon>
        <taxon>Pseudomonadati</taxon>
        <taxon>Planctomycetota</taxon>
        <taxon>Planctomycetia</taxon>
        <taxon>Pirellulales</taxon>
        <taxon>Pirellulaceae</taxon>
        <taxon>Anatilimnocola</taxon>
    </lineage>
</organism>
<keyword evidence="6" id="KW-0645">Protease</keyword>
<dbReference type="GO" id="GO:0016020">
    <property type="term" value="C:membrane"/>
    <property type="evidence" value="ECO:0007669"/>
    <property type="project" value="UniProtKB-SubCell"/>
</dbReference>
<evidence type="ECO:0000313" key="9">
    <source>
        <dbReference type="Proteomes" id="UP000315017"/>
    </source>
</evidence>
<dbReference type="Proteomes" id="UP000315017">
    <property type="component" value="Chromosome"/>
</dbReference>
<gene>
    <name evidence="8" type="ORF">ETAA8_24930</name>
</gene>
<dbReference type="PROSITE" id="PS00760">
    <property type="entry name" value="SPASE_I_2"/>
    <property type="match status" value="1"/>
</dbReference>
<dbReference type="PANTHER" id="PTHR43390">
    <property type="entry name" value="SIGNAL PEPTIDASE I"/>
    <property type="match status" value="1"/>
</dbReference>
<dbReference type="KEGG" id="aagg:ETAA8_24930"/>
<evidence type="ECO:0000256" key="4">
    <source>
        <dbReference type="ARBA" id="ARBA00019232"/>
    </source>
</evidence>
<dbReference type="GO" id="GO:0006465">
    <property type="term" value="P:signal peptide processing"/>
    <property type="evidence" value="ECO:0007669"/>
    <property type="project" value="InterPro"/>
</dbReference>
<keyword evidence="6" id="KW-0472">Membrane</keyword>
<comment type="subcellular location">
    <subcellularLocation>
        <location evidence="6">Membrane</location>
        <topology evidence="6">Single-pass type II membrane protein</topology>
    </subcellularLocation>
</comment>
<dbReference type="Gene3D" id="2.10.109.10">
    <property type="entry name" value="Umud Fragment, subunit A"/>
    <property type="match status" value="2"/>
</dbReference>
<dbReference type="InterPro" id="IPR000223">
    <property type="entry name" value="Pept_S26A_signal_pept_1"/>
</dbReference>
<evidence type="ECO:0000313" key="8">
    <source>
        <dbReference type="EMBL" id="QDU27406.1"/>
    </source>
</evidence>
<dbReference type="PRINTS" id="PR00727">
    <property type="entry name" value="LEADERPTASE"/>
</dbReference>
<dbReference type="PANTHER" id="PTHR43390:SF1">
    <property type="entry name" value="CHLOROPLAST PROCESSING PEPTIDASE"/>
    <property type="match status" value="1"/>
</dbReference>
<feature type="transmembrane region" description="Helical" evidence="6">
    <location>
        <begin position="38"/>
        <end position="55"/>
    </location>
</feature>
<dbReference type="RefSeq" id="WP_145088248.1">
    <property type="nucleotide sequence ID" value="NZ_CP036274.1"/>
</dbReference>